<name>A0A8X6QAL1_NEPPI</name>
<proteinExistence type="predicted"/>
<reference evidence="2" key="1">
    <citation type="submission" date="2020-08" db="EMBL/GenBank/DDBJ databases">
        <title>Multicomponent nature underlies the extraordinary mechanical properties of spider dragline silk.</title>
        <authorList>
            <person name="Kono N."/>
            <person name="Nakamura H."/>
            <person name="Mori M."/>
            <person name="Yoshida Y."/>
            <person name="Ohtoshi R."/>
            <person name="Malay A.D."/>
            <person name="Moran D.A.P."/>
            <person name="Tomita M."/>
            <person name="Numata K."/>
            <person name="Arakawa K."/>
        </authorList>
    </citation>
    <scope>NUCLEOTIDE SEQUENCE</scope>
</reference>
<sequence>MNKILFTYNLSYRNGPKPRTPPYTFFFAEEDPSPEPTSDKSDLNVSDPSTSNVIFQNCMLLEVPKSSYSIPRQKRLMNKYRLLQKWLMNSQCIPRQKWLM</sequence>
<evidence type="ECO:0000256" key="1">
    <source>
        <dbReference type="SAM" id="MobiDB-lite"/>
    </source>
</evidence>
<evidence type="ECO:0000313" key="3">
    <source>
        <dbReference type="Proteomes" id="UP000887013"/>
    </source>
</evidence>
<dbReference type="AlphaFoldDB" id="A0A8X6QAL1"/>
<dbReference type="EMBL" id="BMAW01027786">
    <property type="protein sequence ID" value="GFU04015.1"/>
    <property type="molecule type" value="Genomic_DNA"/>
</dbReference>
<gene>
    <name evidence="2" type="ORF">NPIL_493701</name>
</gene>
<accession>A0A8X6QAL1</accession>
<organism evidence="2 3">
    <name type="scientific">Nephila pilipes</name>
    <name type="common">Giant wood spider</name>
    <name type="synonym">Nephila maculata</name>
    <dbReference type="NCBI Taxonomy" id="299642"/>
    <lineage>
        <taxon>Eukaryota</taxon>
        <taxon>Metazoa</taxon>
        <taxon>Ecdysozoa</taxon>
        <taxon>Arthropoda</taxon>
        <taxon>Chelicerata</taxon>
        <taxon>Arachnida</taxon>
        <taxon>Araneae</taxon>
        <taxon>Araneomorphae</taxon>
        <taxon>Entelegynae</taxon>
        <taxon>Araneoidea</taxon>
        <taxon>Nephilidae</taxon>
        <taxon>Nephila</taxon>
    </lineage>
</organism>
<evidence type="ECO:0000313" key="2">
    <source>
        <dbReference type="EMBL" id="GFU04015.1"/>
    </source>
</evidence>
<dbReference type="Proteomes" id="UP000887013">
    <property type="component" value="Unassembled WGS sequence"/>
</dbReference>
<feature type="region of interest" description="Disordered" evidence="1">
    <location>
        <begin position="27"/>
        <end position="47"/>
    </location>
</feature>
<protein>
    <submittedName>
        <fullName evidence="2">Uncharacterized protein</fullName>
    </submittedName>
</protein>
<comment type="caution">
    <text evidence="2">The sequence shown here is derived from an EMBL/GenBank/DDBJ whole genome shotgun (WGS) entry which is preliminary data.</text>
</comment>
<keyword evidence="3" id="KW-1185">Reference proteome</keyword>